<sequence>MGLPRLLCTLPVTSSPPKIRVSDWGKGEKFLLIRRYLLYGSHPATLTGHHELAQGRRRTATTAIIIPPPQSHTTTTFSFLSRVRLFASPPCYRSTSMVNHLQTCTQKKKPTQQQKAPKPPSSTSTAKPLQDASATTCTSLISTATNLREAQTRVTQFLYHLQPQLDLQDKTQS</sequence>
<feature type="compositionally biased region" description="Low complexity" evidence="1">
    <location>
        <begin position="111"/>
        <end position="128"/>
    </location>
</feature>
<organism evidence="2 3">
    <name type="scientific">Vigna mungo</name>
    <name type="common">Black gram</name>
    <name type="synonym">Phaseolus mungo</name>
    <dbReference type="NCBI Taxonomy" id="3915"/>
    <lineage>
        <taxon>Eukaryota</taxon>
        <taxon>Viridiplantae</taxon>
        <taxon>Streptophyta</taxon>
        <taxon>Embryophyta</taxon>
        <taxon>Tracheophyta</taxon>
        <taxon>Spermatophyta</taxon>
        <taxon>Magnoliopsida</taxon>
        <taxon>eudicotyledons</taxon>
        <taxon>Gunneridae</taxon>
        <taxon>Pentapetalae</taxon>
        <taxon>rosids</taxon>
        <taxon>fabids</taxon>
        <taxon>Fabales</taxon>
        <taxon>Fabaceae</taxon>
        <taxon>Papilionoideae</taxon>
        <taxon>50 kb inversion clade</taxon>
        <taxon>NPAAA clade</taxon>
        <taxon>indigoferoid/millettioid clade</taxon>
        <taxon>Phaseoleae</taxon>
        <taxon>Vigna</taxon>
    </lineage>
</organism>
<evidence type="ECO:0000313" key="2">
    <source>
        <dbReference type="EMBL" id="WVZ01362.1"/>
    </source>
</evidence>
<reference evidence="2 3" key="1">
    <citation type="journal article" date="2023" name="Life. Sci Alliance">
        <title>Evolutionary insights into 3D genome organization and epigenetic landscape of Vigna mungo.</title>
        <authorList>
            <person name="Junaid A."/>
            <person name="Singh B."/>
            <person name="Bhatia S."/>
        </authorList>
    </citation>
    <scope>NUCLEOTIDE SEQUENCE [LARGE SCALE GENOMIC DNA]</scope>
    <source>
        <strain evidence="2">Urdbean</strain>
    </source>
</reference>
<evidence type="ECO:0000256" key="1">
    <source>
        <dbReference type="SAM" id="MobiDB-lite"/>
    </source>
</evidence>
<dbReference type="Proteomes" id="UP001374535">
    <property type="component" value="Chromosome 8"/>
</dbReference>
<dbReference type="AlphaFoldDB" id="A0AAQ3N271"/>
<name>A0AAQ3N271_VIGMU</name>
<keyword evidence="3" id="KW-1185">Reference proteome</keyword>
<dbReference type="EMBL" id="CP144693">
    <property type="protein sequence ID" value="WVZ01362.1"/>
    <property type="molecule type" value="Genomic_DNA"/>
</dbReference>
<protein>
    <submittedName>
        <fullName evidence="2">Uncharacterized protein</fullName>
    </submittedName>
</protein>
<evidence type="ECO:0000313" key="3">
    <source>
        <dbReference type="Proteomes" id="UP001374535"/>
    </source>
</evidence>
<feature type="region of interest" description="Disordered" evidence="1">
    <location>
        <begin position="104"/>
        <end position="131"/>
    </location>
</feature>
<gene>
    <name evidence="2" type="ORF">V8G54_027431</name>
</gene>
<proteinExistence type="predicted"/>
<accession>A0AAQ3N271</accession>